<protein>
    <submittedName>
        <fullName evidence="2">Uncharacterized protein</fullName>
    </submittedName>
</protein>
<feature type="chain" id="PRO_5038370330" evidence="1">
    <location>
        <begin position="24"/>
        <end position="268"/>
    </location>
</feature>
<proteinExistence type="predicted"/>
<dbReference type="AlphaFoldDB" id="A0A848BSR9"/>
<dbReference type="EMBL" id="JABAFG010000005">
    <property type="protein sequence ID" value="NME27868.1"/>
    <property type="molecule type" value="Genomic_DNA"/>
</dbReference>
<reference evidence="2 3" key="1">
    <citation type="submission" date="2020-04" db="EMBL/GenBank/DDBJ databases">
        <authorList>
            <person name="Hitch T.C.A."/>
            <person name="Wylensek D."/>
            <person name="Clavel T."/>
        </authorList>
    </citation>
    <scope>NUCLEOTIDE SEQUENCE [LARGE SCALE GENOMIC DNA]</scope>
    <source>
        <strain evidence="2 3">Oil-RF-744-FAT-WT-6-1</strain>
    </source>
</reference>
<sequence>MKRIWHVSLCTALWCACTLSVLASGTVLPAEAAPSVAEQIQPVVITDPAVHMKNTNKYYVTSGRVYDAVTGAVEGISREKTGLPQDTGRYYYRVEKNLTGDYFYSVKAYDTDSHILIGSYFVAKDDSCVWKLQDNDDAVLILGTPEKLLDKAEVTVYPGKIPMGSYGILRVRMPGRLPYDIKITSLNPSVADISEKMNIVSKSEGKADLVIDLRMGNTVRTITRTVKVIEPADSSNHDSGRRPIGIGIGVGWGGGWHHHGHGGIGIWV</sequence>
<accession>A0A848BSR9</accession>
<keyword evidence="1" id="KW-0732">Signal</keyword>
<evidence type="ECO:0000313" key="2">
    <source>
        <dbReference type="EMBL" id="NME27868.1"/>
    </source>
</evidence>
<dbReference type="Proteomes" id="UP000591071">
    <property type="component" value="Unassembled WGS sequence"/>
</dbReference>
<comment type="caution">
    <text evidence="2">The sequence shown here is derived from an EMBL/GenBank/DDBJ whole genome shotgun (WGS) entry which is preliminary data.</text>
</comment>
<gene>
    <name evidence="2" type="ORF">HF872_04415</name>
</gene>
<dbReference type="PROSITE" id="PS51257">
    <property type="entry name" value="PROKAR_LIPOPROTEIN"/>
    <property type="match status" value="1"/>
</dbReference>
<dbReference type="RefSeq" id="WP_075581708.1">
    <property type="nucleotide sequence ID" value="NZ_JABAFG010000005.1"/>
</dbReference>
<evidence type="ECO:0000256" key="1">
    <source>
        <dbReference type="SAM" id="SignalP"/>
    </source>
</evidence>
<name>A0A848BSR9_9FIRM</name>
<evidence type="ECO:0000313" key="3">
    <source>
        <dbReference type="Proteomes" id="UP000591071"/>
    </source>
</evidence>
<organism evidence="2 3">
    <name type="scientific">Megasphaera hexanoica</name>
    <dbReference type="NCBI Taxonomy" id="1675036"/>
    <lineage>
        <taxon>Bacteria</taxon>
        <taxon>Bacillati</taxon>
        <taxon>Bacillota</taxon>
        <taxon>Negativicutes</taxon>
        <taxon>Veillonellales</taxon>
        <taxon>Veillonellaceae</taxon>
        <taxon>Megasphaera</taxon>
    </lineage>
</organism>
<feature type="signal peptide" evidence="1">
    <location>
        <begin position="1"/>
        <end position="23"/>
    </location>
</feature>